<evidence type="ECO:0000259" key="4">
    <source>
        <dbReference type="PROSITE" id="PS51118"/>
    </source>
</evidence>
<sequence length="113" mass="13112">METTTKKPFTLCPKFEKTFSILGKKWNGLIIEDLLAEGPQRFKDIAATVDRCSDRVLVERLKELENEGLVERVAEENSCRLLYKLTEQGEDLSAIMKEVHNWSNKWYTAEDCQ</sequence>
<dbReference type="PANTHER" id="PTHR33204">
    <property type="entry name" value="TRANSCRIPTIONAL REGULATOR, MARR FAMILY"/>
    <property type="match status" value="1"/>
</dbReference>
<keyword evidence="2" id="KW-0238">DNA-binding</keyword>
<dbReference type="PANTHER" id="PTHR33204:SF37">
    <property type="entry name" value="HTH-TYPE TRANSCRIPTIONAL REGULATOR YODB"/>
    <property type="match status" value="1"/>
</dbReference>
<proteinExistence type="predicted"/>
<reference evidence="5 6" key="1">
    <citation type="submission" date="2020-01" db="EMBL/GenBank/DDBJ databases">
        <title>Complete and circular genome sequences of six lactobacillus isolates from horses.</title>
        <authorList>
            <person name="Hassan H.M."/>
        </authorList>
    </citation>
    <scope>NUCLEOTIDE SEQUENCE [LARGE SCALE GENOMIC DNA]</scope>
    <source>
        <strain evidence="5 6">1A</strain>
    </source>
</reference>
<dbReference type="InterPro" id="IPR036388">
    <property type="entry name" value="WH-like_DNA-bd_sf"/>
</dbReference>
<accession>A0A7H9ELH9</accession>
<dbReference type="Proteomes" id="UP000510886">
    <property type="component" value="Chromosome"/>
</dbReference>
<feature type="domain" description="HTH hxlR-type" evidence="4">
    <location>
        <begin position="12"/>
        <end position="111"/>
    </location>
</feature>
<protein>
    <submittedName>
        <fullName evidence="5">Transcriptional regulator</fullName>
    </submittedName>
</protein>
<dbReference type="Gene3D" id="1.10.10.10">
    <property type="entry name" value="Winged helix-like DNA-binding domain superfamily/Winged helix DNA-binding domain"/>
    <property type="match status" value="1"/>
</dbReference>
<dbReference type="Pfam" id="PF01638">
    <property type="entry name" value="HxlR"/>
    <property type="match status" value="1"/>
</dbReference>
<dbReference type="KEGG" id="lsw:GTO87_05030"/>
<dbReference type="SUPFAM" id="SSF46785">
    <property type="entry name" value="Winged helix' DNA-binding domain"/>
    <property type="match status" value="1"/>
</dbReference>
<organism evidence="5 6">
    <name type="scientific">Ligilactobacillus saerimneri</name>
    <dbReference type="NCBI Taxonomy" id="228229"/>
    <lineage>
        <taxon>Bacteria</taxon>
        <taxon>Bacillati</taxon>
        <taxon>Bacillota</taxon>
        <taxon>Bacilli</taxon>
        <taxon>Lactobacillales</taxon>
        <taxon>Lactobacillaceae</taxon>
        <taxon>Ligilactobacillus</taxon>
    </lineage>
</organism>
<dbReference type="EMBL" id="CP047418">
    <property type="protein sequence ID" value="QLL78025.1"/>
    <property type="molecule type" value="Genomic_DNA"/>
</dbReference>
<evidence type="ECO:0000313" key="6">
    <source>
        <dbReference type="Proteomes" id="UP000510886"/>
    </source>
</evidence>
<evidence type="ECO:0000256" key="1">
    <source>
        <dbReference type="ARBA" id="ARBA00023015"/>
    </source>
</evidence>
<dbReference type="InterPro" id="IPR036390">
    <property type="entry name" value="WH_DNA-bd_sf"/>
</dbReference>
<dbReference type="RefSeq" id="WP_180848345.1">
    <property type="nucleotide sequence ID" value="NZ_CAUWBC010000015.1"/>
</dbReference>
<dbReference type="GO" id="GO:0003677">
    <property type="term" value="F:DNA binding"/>
    <property type="evidence" value="ECO:0007669"/>
    <property type="project" value="UniProtKB-KW"/>
</dbReference>
<evidence type="ECO:0000313" key="5">
    <source>
        <dbReference type="EMBL" id="QLL78025.1"/>
    </source>
</evidence>
<dbReference type="AlphaFoldDB" id="A0A7H9ELH9"/>
<gene>
    <name evidence="5" type="ORF">GTO87_05030</name>
</gene>
<dbReference type="PROSITE" id="PS51118">
    <property type="entry name" value="HTH_HXLR"/>
    <property type="match status" value="1"/>
</dbReference>
<evidence type="ECO:0000256" key="3">
    <source>
        <dbReference type="ARBA" id="ARBA00023163"/>
    </source>
</evidence>
<evidence type="ECO:0000256" key="2">
    <source>
        <dbReference type="ARBA" id="ARBA00023125"/>
    </source>
</evidence>
<keyword evidence="3" id="KW-0804">Transcription</keyword>
<name>A0A7H9ELH9_9LACO</name>
<dbReference type="InterPro" id="IPR002577">
    <property type="entry name" value="HTH_HxlR"/>
</dbReference>
<keyword evidence="1" id="KW-0805">Transcription regulation</keyword>